<evidence type="ECO:0000256" key="2">
    <source>
        <dbReference type="ARBA" id="ARBA00009810"/>
    </source>
</evidence>
<accession>A0A2S2DCR4</accession>
<dbReference type="RefSeq" id="WP_109343543.1">
    <property type="nucleotide sequence ID" value="NZ_CP029343.1"/>
</dbReference>
<keyword evidence="9" id="KW-0675">Receptor</keyword>
<evidence type="ECO:0000256" key="4">
    <source>
        <dbReference type="ARBA" id="ARBA00023237"/>
    </source>
</evidence>
<dbReference type="InterPro" id="IPR000531">
    <property type="entry name" value="Beta-barrel_TonB"/>
</dbReference>
<dbReference type="AlphaFoldDB" id="A0A2S2DCR4"/>
<evidence type="ECO:0000259" key="7">
    <source>
        <dbReference type="Pfam" id="PF00593"/>
    </source>
</evidence>
<protein>
    <submittedName>
        <fullName evidence="9">TonB-dependent receptor</fullName>
    </submittedName>
</protein>
<dbReference type="Pfam" id="PF07715">
    <property type="entry name" value="Plug"/>
    <property type="match status" value="1"/>
</dbReference>
<keyword evidence="6" id="KW-0732">Signal</keyword>
<dbReference type="GO" id="GO:0009279">
    <property type="term" value="C:cell outer membrane"/>
    <property type="evidence" value="ECO:0007669"/>
    <property type="project" value="UniProtKB-SubCell"/>
</dbReference>
<evidence type="ECO:0000313" key="10">
    <source>
        <dbReference type="Proteomes" id="UP000245820"/>
    </source>
</evidence>
<dbReference type="NCBIfam" id="TIGR01782">
    <property type="entry name" value="TonB-Xanth-Caul"/>
    <property type="match status" value="1"/>
</dbReference>
<evidence type="ECO:0000256" key="1">
    <source>
        <dbReference type="ARBA" id="ARBA00004442"/>
    </source>
</evidence>
<keyword evidence="10" id="KW-1185">Reference proteome</keyword>
<evidence type="ECO:0000256" key="3">
    <source>
        <dbReference type="ARBA" id="ARBA00023136"/>
    </source>
</evidence>
<dbReference type="InterPro" id="IPR037066">
    <property type="entry name" value="Plug_dom_sf"/>
</dbReference>
<dbReference type="OrthoDB" id="5476657at2"/>
<dbReference type="SUPFAM" id="SSF56935">
    <property type="entry name" value="Porins"/>
    <property type="match status" value="1"/>
</dbReference>
<gene>
    <name evidence="9" type="ORF">DIR46_00790</name>
</gene>
<sequence>MSQLKKSAIAVGVAHLCWLSAAFAQDAAPATSAAPAGPQVVTVTGQRAALDSAQQLKKNSDEVVDSIVAEDIGKLPDKSITEVLQRVPGVTIDRTMSRADPEHFSVEGSGVSIRGLSWVRSELNGRDSFSSTGGRALNFEDVPPELMAGVDVYKNPSAEQIEGGISGLVNLRTALPFDIKGQRISGSIEGTYSELKKGKTRPAGSILYSNRWQTGIGEIGALVNFASSRSVTRTDAFQVEPYYPVAGAEPGRTVWIPKGAQWRTLDFDRKRQGTYGALQWKKDNTLKSHLTWFRSKYDMRWDENALFSAEGNPTDLRVENGVYDANGAFMSGIITNPTAGSIEYANNARTASRDSTTTDIAWNVEWKPASNWTVTSDYQHVKARSEGFDSTVALGTLMPQLNLDLTGKLPRINFSPSQAAAMSDPNNFFWAFSMEHLDRSVAEQKAWKGDVKYDFDHPVLRDLRIGVRLTDRDAKTIVSNPDFNWVAISQRWMMPWQIGNLAYLSDPRFQAPTTVNQFNNFFNGDASVPAIIFPARSVTGGYPGSYAQLHSFHDILCADVGNTCAPWKPAAFGEANPSGDNEQGEKTKALYTQMRFGFDNLRFPVDGNVGVRYVKTDAKSYGYTVYNSTFNIPPGGTTGLPVPVIAPFAGREDYANSYHNWLPSLNLRMKASDELQFRFAIGKGMSRPNFDQLQAYTTLSQNVTSTTTGTGAGQVTNVTSIGHTGEAKGNPLLRPVTSRNIDLTAEWYFAKAGSLTVGLFDKRLRDIIIKQSSFYQLTDSAGRAIDFTVATPVNGARGSARGIEVAYQQYFDRLPGWLAGFGVQANYTHVKTKRDLYDPVFSPWCGAGNNAANLNLNLNGCDTDGRSFGDLPLEYMSRNSYNLALLYDRGPWSARLAWSWRSKSLLGNNNNGTNGTNGVDTNPDSPTFGQSVVAWGLPIWADDYGQLDGGVSYKFNDNYRIDFQAQNLTDAKYKQIMSHHVGDKGRAWFVSGPRYSVRLGVSF</sequence>
<feature type="domain" description="TonB-dependent receptor plug" evidence="8">
    <location>
        <begin position="58"/>
        <end position="164"/>
    </location>
</feature>
<feature type="signal peptide" evidence="6">
    <location>
        <begin position="1"/>
        <end position="24"/>
    </location>
</feature>
<feature type="domain" description="TonB-dependent receptor-like beta-barrel" evidence="7">
    <location>
        <begin position="423"/>
        <end position="968"/>
    </location>
</feature>
<dbReference type="KEGG" id="mtim:DIR46_00790"/>
<evidence type="ECO:0000256" key="5">
    <source>
        <dbReference type="RuleBase" id="RU003357"/>
    </source>
</evidence>
<dbReference type="PANTHER" id="PTHR40980">
    <property type="entry name" value="PLUG DOMAIN-CONTAINING PROTEIN"/>
    <property type="match status" value="1"/>
</dbReference>
<organism evidence="9 10">
    <name type="scientific">Massilia oculi</name>
    <dbReference type="NCBI Taxonomy" id="945844"/>
    <lineage>
        <taxon>Bacteria</taxon>
        <taxon>Pseudomonadati</taxon>
        <taxon>Pseudomonadota</taxon>
        <taxon>Betaproteobacteria</taxon>
        <taxon>Burkholderiales</taxon>
        <taxon>Oxalobacteraceae</taxon>
        <taxon>Telluria group</taxon>
        <taxon>Massilia</taxon>
    </lineage>
</organism>
<dbReference type="Gene3D" id="2.170.130.10">
    <property type="entry name" value="TonB-dependent receptor, plug domain"/>
    <property type="match status" value="1"/>
</dbReference>
<comment type="subcellular location">
    <subcellularLocation>
        <location evidence="1 5">Cell outer membrane</location>
    </subcellularLocation>
</comment>
<dbReference type="EMBL" id="CP029343">
    <property type="protein sequence ID" value="AWL03135.1"/>
    <property type="molecule type" value="Genomic_DNA"/>
</dbReference>
<dbReference type="Proteomes" id="UP000245820">
    <property type="component" value="Chromosome"/>
</dbReference>
<proteinExistence type="inferred from homology"/>
<keyword evidence="5" id="KW-0798">TonB box</keyword>
<dbReference type="Gene3D" id="2.40.170.20">
    <property type="entry name" value="TonB-dependent receptor, beta-barrel domain"/>
    <property type="match status" value="1"/>
</dbReference>
<evidence type="ECO:0000259" key="8">
    <source>
        <dbReference type="Pfam" id="PF07715"/>
    </source>
</evidence>
<dbReference type="InterPro" id="IPR012910">
    <property type="entry name" value="Plug_dom"/>
</dbReference>
<dbReference type="InterPro" id="IPR010104">
    <property type="entry name" value="TonB_rcpt_bac"/>
</dbReference>
<keyword evidence="4" id="KW-0998">Cell outer membrane</keyword>
<reference evidence="9 10" key="1">
    <citation type="submission" date="2018-05" db="EMBL/GenBank/DDBJ databases">
        <title>Complete genome sequence of Massilia oculi sp. nov. CCUG 43427T (=DSM 26321T), the type strain of M. oculi, and comparison with genome sequences of other Massilia strains.</title>
        <authorList>
            <person name="Zhu B."/>
        </authorList>
    </citation>
    <scope>NUCLEOTIDE SEQUENCE [LARGE SCALE GENOMIC DNA]</scope>
    <source>
        <strain evidence="9 10">CCUG 43427</strain>
    </source>
</reference>
<dbReference type="PANTHER" id="PTHR40980:SF3">
    <property type="entry name" value="TONB-DEPENDENT RECEPTOR-LIKE BETA-BARREL DOMAIN-CONTAINING PROTEIN"/>
    <property type="match status" value="1"/>
</dbReference>
<name>A0A2S2DCR4_9BURK</name>
<comment type="similarity">
    <text evidence="2 5">Belongs to the TonB-dependent receptor family.</text>
</comment>
<dbReference type="Pfam" id="PF00593">
    <property type="entry name" value="TonB_dep_Rec_b-barrel"/>
    <property type="match status" value="1"/>
</dbReference>
<evidence type="ECO:0000313" key="9">
    <source>
        <dbReference type="EMBL" id="AWL03135.1"/>
    </source>
</evidence>
<dbReference type="InterPro" id="IPR036942">
    <property type="entry name" value="Beta-barrel_TonB_sf"/>
</dbReference>
<keyword evidence="3 5" id="KW-0472">Membrane</keyword>
<evidence type="ECO:0000256" key="6">
    <source>
        <dbReference type="SAM" id="SignalP"/>
    </source>
</evidence>
<feature type="chain" id="PRO_5015409826" evidence="6">
    <location>
        <begin position="25"/>
        <end position="1003"/>
    </location>
</feature>